<gene>
    <name evidence="1" type="ORF">B0T26DRAFT_739249</name>
</gene>
<dbReference type="SUPFAM" id="SSF48576">
    <property type="entry name" value="Terpenoid synthases"/>
    <property type="match status" value="1"/>
</dbReference>
<name>A0AA40ATR2_9PEZI</name>
<comment type="caution">
    <text evidence="1">The sequence shown here is derived from an EMBL/GenBank/DDBJ whole genome shotgun (WGS) entry which is preliminary data.</text>
</comment>
<dbReference type="InterPro" id="IPR008949">
    <property type="entry name" value="Isoprenoid_synthase_dom_sf"/>
</dbReference>
<dbReference type="GeneID" id="85326953"/>
<dbReference type="RefSeq" id="XP_060297779.1">
    <property type="nucleotide sequence ID" value="XM_060443683.1"/>
</dbReference>
<keyword evidence="2" id="KW-1185">Reference proteome</keyword>
<protein>
    <submittedName>
        <fullName evidence="1">Terpenoid synthase</fullName>
    </submittedName>
</protein>
<evidence type="ECO:0000313" key="2">
    <source>
        <dbReference type="Proteomes" id="UP001172101"/>
    </source>
</evidence>
<dbReference type="EMBL" id="JAUIRO010000003">
    <property type="protein sequence ID" value="KAK0721855.1"/>
    <property type="molecule type" value="Genomic_DNA"/>
</dbReference>
<dbReference type="Gene3D" id="1.10.600.10">
    <property type="entry name" value="Farnesyl Diphosphate Synthase"/>
    <property type="match status" value="1"/>
</dbReference>
<proteinExistence type="predicted"/>
<accession>A0AA40ATR2</accession>
<sequence>MQRHESIANIQMRVSLKGYSIGTCAHPRPLRCWPWQRHLSQHYQVAKAASREWFTGFQAFDPKSQDAFNRCDFARCRTCCDLMTLFYAFDEYTDVAGETSTRQMADMLVDEVRNPDKPRPQGECLLGEMARQFWASGRRTATPMAERHFIETMQLYVDAVVQQSEDPTHDRLRTIDSYWEVRRYTSGCLPSFALIELELDFLEDVYQHPLLERLRDCAMYIVTASNDLYSCNLDLGPQAAADLIHSWMDGIVWAFVRCRTALPSWGGDGGQVARYVEGLARDVEGLSRWVRGNGDWSFEGQATLAL</sequence>
<dbReference type="Pfam" id="PF19086">
    <property type="entry name" value="Terpene_syn_C_2"/>
    <property type="match status" value="1"/>
</dbReference>
<reference evidence="1" key="1">
    <citation type="submission" date="2023-06" db="EMBL/GenBank/DDBJ databases">
        <title>Genome-scale phylogeny and comparative genomics of the fungal order Sordariales.</title>
        <authorList>
            <consortium name="Lawrence Berkeley National Laboratory"/>
            <person name="Hensen N."/>
            <person name="Bonometti L."/>
            <person name="Westerberg I."/>
            <person name="Brannstrom I.O."/>
            <person name="Guillou S."/>
            <person name="Cros-Aarteil S."/>
            <person name="Calhoun S."/>
            <person name="Haridas S."/>
            <person name="Kuo A."/>
            <person name="Mondo S."/>
            <person name="Pangilinan J."/>
            <person name="Riley R."/>
            <person name="LaButti K."/>
            <person name="Andreopoulos B."/>
            <person name="Lipzen A."/>
            <person name="Chen C."/>
            <person name="Yanf M."/>
            <person name="Daum C."/>
            <person name="Ng V."/>
            <person name="Clum A."/>
            <person name="Steindorff A."/>
            <person name="Ohm R."/>
            <person name="Martin F."/>
            <person name="Silar P."/>
            <person name="Natvig D."/>
            <person name="Lalanne C."/>
            <person name="Gautier V."/>
            <person name="Ament-velasquez S.L."/>
            <person name="Kruys A."/>
            <person name="Hutchinson M.I."/>
            <person name="Powell A.J."/>
            <person name="Barry K."/>
            <person name="Miller A.N."/>
            <person name="Grigoriev I.V."/>
            <person name="Debuchy R."/>
            <person name="Gladieux P."/>
            <person name="Thoren M.H."/>
            <person name="Johannesson H."/>
        </authorList>
    </citation>
    <scope>NUCLEOTIDE SEQUENCE</scope>
    <source>
        <strain evidence="1">SMH2392-1A</strain>
    </source>
</reference>
<dbReference type="AlphaFoldDB" id="A0AA40ATR2"/>
<organism evidence="1 2">
    <name type="scientific">Lasiosphaeria miniovina</name>
    <dbReference type="NCBI Taxonomy" id="1954250"/>
    <lineage>
        <taxon>Eukaryota</taxon>
        <taxon>Fungi</taxon>
        <taxon>Dikarya</taxon>
        <taxon>Ascomycota</taxon>
        <taxon>Pezizomycotina</taxon>
        <taxon>Sordariomycetes</taxon>
        <taxon>Sordariomycetidae</taxon>
        <taxon>Sordariales</taxon>
        <taxon>Lasiosphaeriaceae</taxon>
        <taxon>Lasiosphaeria</taxon>
    </lineage>
</organism>
<evidence type="ECO:0000313" key="1">
    <source>
        <dbReference type="EMBL" id="KAK0721855.1"/>
    </source>
</evidence>
<dbReference type="Proteomes" id="UP001172101">
    <property type="component" value="Unassembled WGS sequence"/>
</dbReference>